<evidence type="ECO:0000256" key="1">
    <source>
        <dbReference type="SAM" id="Phobius"/>
    </source>
</evidence>
<organism evidence="3 4">
    <name type="scientific">Sulfitobacter aestuarii</name>
    <dbReference type="NCBI Taxonomy" id="2161676"/>
    <lineage>
        <taxon>Bacteria</taxon>
        <taxon>Pseudomonadati</taxon>
        <taxon>Pseudomonadota</taxon>
        <taxon>Alphaproteobacteria</taxon>
        <taxon>Rhodobacterales</taxon>
        <taxon>Roseobacteraceae</taxon>
        <taxon>Sulfitobacter</taxon>
    </lineage>
</organism>
<keyword evidence="1" id="KW-0812">Transmembrane</keyword>
<feature type="transmembrane region" description="Helical" evidence="1">
    <location>
        <begin position="181"/>
        <end position="199"/>
    </location>
</feature>
<keyword evidence="4" id="KW-1185">Reference proteome</keyword>
<sequence length="209" mass="22899">MSKASNRQLSRFVRDALAHGRSRTEIASILAQAGWAESEVTQALEGWAETEFVPPVPRPQSIVSARDFFVYALTFGALLFAAGHLVALLHALIDHFFASPGDYLPEGAIRWSIAVLLVSVPLYLWLTLRDRAQLARDAGLSRSVIRKWLTYLTLLIAAALLLGDLVAVIHALLSGDLTTQFLAKAAVVALVTGGIFLFYRGDTRQGERR</sequence>
<comment type="caution">
    <text evidence="3">The sequence shown here is derived from an EMBL/GenBank/DDBJ whole genome shotgun (WGS) entry which is preliminary data.</text>
</comment>
<keyword evidence="1" id="KW-0472">Membrane</keyword>
<evidence type="ECO:0000313" key="4">
    <source>
        <dbReference type="Proteomes" id="UP001597474"/>
    </source>
</evidence>
<dbReference type="Pfam" id="PF18920">
    <property type="entry name" value="DUF5671"/>
    <property type="match status" value="1"/>
</dbReference>
<proteinExistence type="predicted"/>
<reference evidence="4" key="1">
    <citation type="journal article" date="2019" name="Int. J. Syst. Evol. Microbiol.">
        <title>The Global Catalogue of Microorganisms (GCM) 10K type strain sequencing project: providing services to taxonomists for standard genome sequencing and annotation.</title>
        <authorList>
            <consortium name="The Broad Institute Genomics Platform"/>
            <consortium name="The Broad Institute Genome Sequencing Center for Infectious Disease"/>
            <person name="Wu L."/>
            <person name="Ma J."/>
        </authorList>
    </citation>
    <scope>NUCLEOTIDE SEQUENCE [LARGE SCALE GENOMIC DNA]</scope>
    <source>
        <strain evidence="4">TISTR 2562</strain>
    </source>
</reference>
<accession>A0ABW5TZZ8</accession>
<dbReference type="EMBL" id="JBHUMP010000003">
    <property type="protein sequence ID" value="MFD2739084.1"/>
    <property type="molecule type" value="Genomic_DNA"/>
</dbReference>
<feature type="transmembrane region" description="Helical" evidence="1">
    <location>
        <begin position="108"/>
        <end position="128"/>
    </location>
</feature>
<dbReference type="InterPro" id="IPR043728">
    <property type="entry name" value="DUF5671"/>
</dbReference>
<protein>
    <submittedName>
        <fullName evidence="3">DUF5671 domain-containing protein</fullName>
    </submittedName>
</protein>
<evidence type="ECO:0000259" key="2">
    <source>
        <dbReference type="Pfam" id="PF18920"/>
    </source>
</evidence>
<dbReference type="Proteomes" id="UP001597474">
    <property type="component" value="Unassembled WGS sequence"/>
</dbReference>
<evidence type="ECO:0000313" key="3">
    <source>
        <dbReference type="EMBL" id="MFD2739084.1"/>
    </source>
</evidence>
<keyword evidence="1" id="KW-1133">Transmembrane helix</keyword>
<name>A0ABW5TZZ8_9RHOB</name>
<feature type="transmembrane region" description="Helical" evidence="1">
    <location>
        <begin position="68"/>
        <end position="93"/>
    </location>
</feature>
<dbReference type="RefSeq" id="WP_386372362.1">
    <property type="nucleotide sequence ID" value="NZ_JBHUMP010000003.1"/>
</dbReference>
<feature type="transmembrane region" description="Helical" evidence="1">
    <location>
        <begin position="148"/>
        <end position="169"/>
    </location>
</feature>
<gene>
    <name evidence="3" type="ORF">ACFSUD_05860</name>
</gene>
<feature type="domain" description="DUF5671" evidence="2">
    <location>
        <begin position="67"/>
        <end position="195"/>
    </location>
</feature>